<feature type="non-terminal residue" evidence="2">
    <location>
        <position position="108"/>
    </location>
</feature>
<dbReference type="AlphaFoldDB" id="A0A831LW72"/>
<dbReference type="InterPro" id="IPR007272">
    <property type="entry name" value="Sulf_transp_TsuA/YedE"/>
</dbReference>
<evidence type="ECO:0000313" key="2">
    <source>
        <dbReference type="EMBL" id="HDS63539.1"/>
    </source>
</evidence>
<dbReference type="PROSITE" id="PS51257">
    <property type="entry name" value="PROKAR_LIPOPROTEIN"/>
    <property type="match status" value="1"/>
</dbReference>
<gene>
    <name evidence="2" type="ORF">ENN52_05370</name>
</gene>
<dbReference type="Pfam" id="PF04143">
    <property type="entry name" value="Sulf_transp"/>
    <property type="match status" value="1"/>
</dbReference>
<evidence type="ECO:0000256" key="1">
    <source>
        <dbReference type="SAM" id="Phobius"/>
    </source>
</evidence>
<dbReference type="EMBL" id="DSBY01000222">
    <property type="protein sequence ID" value="HDS63539.1"/>
    <property type="molecule type" value="Genomic_DNA"/>
</dbReference>
<keyword evidence="1" id="KW-0812">Transmembrane</keyword>
<feature type="transmembrane region" description="Helical" evidence="1">
    <location>
        <begin position="45"/>
        <end position="70"/>
    </location>
</feature>
<sequence>MNDALQRLRGNAPAQLVLGLAMGVGFGACLQIAGVTRYDVILGQLLLTDFTVVKVMLTAVAVGTVGVYLMRGAGLADLHIKPGSVGATVVGGIIFGAGFAVLGYCPGT</sequence>
<dbReference type="Proteomes" id="UP000885648">
    <property type="component" value="Unassembled WGS sequence"/>
</dbReference>
<feature type="transmembrane region" description="Helical" evidence="1">
    <location>
        <begin position="12"/>
        <end position="33"/>
    </location>
</feature>
<reference evidence="2" key="1">
    <citation type="journal article" date="2020" name="mSystems">
        <title>Genome- and Community-Level Interaction Insights into Carbon Utilization and Element Cycling Functions of Hydrothermarchaeota in Hydrothermal Sediment.</title>
        <authorList>
            <person name="Zhou Z."/>
            <person name="Liu Y."/>
            <person name="Xu W."/>
            <person name="Pan J."/>
            <person name="Luo Z.H."/>
            <person name="Li M."/>
        </authorList>
    </citation>
    <scope>NUCLEOTIDE SEQUENCE</scope>
    <source>
        <strain evidence="2">SpSt-1183</strain>
    </source>
</reference>
<accession>A0A831LW72</accession>
<organism evidence="2">
    <name type="scientific">Methanofollis liminatans</name>
    <dbReference type="NCBI Taxonomy" id="2201"/>
    <lineage>
        <taxon>Archaea</taxon>
        <taxon>Methanobacteriati</taxon>
        <taxon>Methanobacteriota</taxon>
        <taxon>Stenosarchaea group</taxon>
        <taxon>Methanomicrobia</taxon>
        <taxon>Methanomicrobiales</taxon>
        <taxon>Methanomicrobiaceae</taxon>
        <taxon>Methanofollis</taxon>
    </lineage>
</organism>
<keyword evidence="1" id="KW-0472">Membrane</keyword>
<protein>
    <submittedName>
        <fullName evidence="2">YeeE/YedE family protein</fullName>
    </submittedName>
</protein>
<proteinExistence type="predicted"/>
<keyword evidence="1" id="KW-1133">Transmembrane helix</keyword>
<comment type="caution">
    <text evidence="2">The sequence shown here is derived from an EMBL/GenBank/DDBJ whole genome shotgun (WGS) entry which is preliminary data.</text>
</comment>
<name>A0A831LW72_9EURY</name>
<feature type="transmembrane region" description="Helical" evidence="1">
    <location>
        <begin position="82"/>
        <end position="104"/>
    </location>
</feature>